<comment type="catalytic activity">
    <reaction evidence="7">
        <text>4 Fe(2+) + O2 + 6 H2O = 4 iron(III) oxide-hydroxide + 12 H(+)</text>
        <dbReference type="Rhea" id="RHEA:11972"/>
        <dbReference type="ChEBI" id="CHEBI:15377"/>
        <dbReference type="ChEBI" id="CHEBI:15378"/>
        <dbReference type="ChEBI" id="CHEBI:15379"/>
        <dbReference type="ChEBI" id="CHEBI:29033"/>
        <dbReference type="ChEBI" id="CHEBI:78619"/>
        <dbReference type="EC" id="1.16.3.2"/>
    </reaction>
</comment>
<evidence type="ECO:0000313" key="9">
    <source>
        <dbReference type="EMBL" id="ACF14317.1"/>
    </source>
</evidence>
<dbReference type="OrthoDB" id="9801481at2"/>
<dbReference type="EMBL" id="CP001100">
    <property type="protein sequence ID" value="ACF14317.1"/>
    <property type="molecule type" value="Genomic_DNA"/>
</dbReference>
<keyword evidence="2 7" id="KW-0409">Iron storage</keyword>
<dbReference type="InterPro" id="IPR009040">
    <property type="entry name" value="Ferritin-like_diiron"/>
</dbReference>
<dbReference type="RefSeq" id="WP_012500401.1">
    <property type="nucleotide sequence ID" value="NC_011026.1"/>
</dbReference>
<comment type="similarity">
    <text evidence="1 7">Belongs to the ferritin family. Prokaryotic subfamily.</text>
</comment>
<dbReference type="eggNOG" id="COG1528">
    <property type="taxonomic scope" value="Bacteria"/>
</dbReference>
<evidence type="ECO:0000256" key="5">
    <source>
        <dbReference type="ARBA" id="ARBA00023004"/>
    </source>
</evidence>
<keyword evidence="7" id="KW-0963">Cytoplasm</keyword>
<feature type="binding site" evidence="6">
    <location>
        <position position="53"/>
    </location>
    <ligand>
        <name>Fe cation</name>
        <dbReference type="ChEBI" id="CHEBI:24875"/>
        <label>1</label>
    </ligand>
</feature>
<feature type="binding site" evidence="6">
    <location>
        <position position="127"/>
    </location>
    <ligand>
        <name>Fe cation</name>
        <dbReference type="ChEBI" id="CHEBI:24875"/>
        <label>1</label>
    </ligand>
</feature>
<evidence type="ECO:0000259" key="8">
    <source>
        <dbReference type="PROSITE" id="PS50905"/>
    </source>
</evidence>
<evidence type="ECO:0000256" key="6">
    <source>
        <dbReference type="PIRSR" id="PIRSR601519-1"/>
    </source>
</evidence>
<feature type="domain" description="Ferritin-like diiron" evidence="8">
    <location>
        <begin position="1"/>
        <end position="145"/>
    </location>
</feature>
<evidence type="ECO:0000313" key="10">
    <source>
        <dbReference type="Proteomes" id="UP000001208"/>
    </source>
</evidence>
<dbReference type="GO" id="GO:0008199">
    <property type="term" value="F:ferric iron binding"/>
    <property type="evidence" value="ECO:0007669"/>
    <property type="project" value="InterPro"/>
</dbReference>
<sequence>MLNQTILEKLNKQINLEFYSSNLYLQMSAWCLSKGLDGCGEFLRQHAEEEKTHMYRLFDYVNETGSMAVLGAITAPKTEWASVIDLFQAIYDHECAITKAINGLMGAALAENDYSTANFLQWYVSEQHEEEHLFHSILEKANMIGTEGRGLFMLDREIQKMAAARAAQPQG</sequence>
<dbReference type="CDD" id="cd01055">
    <property type="entry name" value="Nonheme_Ferritin"/>
    <property type="match status" value="1"/>
</dbReference>
<dbReference type="GO" id="GO:0006879">
    <property type="term" value="P:intracellular iron ion homeostasis"/>
    <property type="evidence" value="ECO:0007669"/>
    <property type="project" value="UniProtKB-KW"/>
</dbReference>
<keyword evidence="10" id="KW-1185">Reference proteome</keyword>
<evidence type="ECO:0000256" key="2">
    <source>
        <dbReference type="ARBA" id="ARBA00022434"/>
    </source>
</evidence>
<dbReference type="PROSITE" id="PS50905">
    <property type="entry name" value="FERRITIN_LIKE"/>
    <property type="match status" value="1"/>
</dbReference>
<dbReference type="GO" id="GO:0005829">
    <property type="term" value="C:cytosol"/>
    <property type="evidence" value="ECO:0007669"/>
    <property type="project" value="TreeGrafter"/>
</dbReference>
<evidence type="ECO:0000256" key="1">
    <source>
        <dbReference type="ARBA" id="ARBA00006950"/>
    </source>
</evidence>
<keyword evidence="3 6" id="KW-0479">Metal-binding</keyword>
<evidence type="ECO:0000256" key="3">
    <source>
        <dbReference type="ARBA" id="ARBA00022723"/>
    </source>
</evidence>
<feature type="binding site" evidence="6">
    <location>
        <position position="94"/>
    </location>
    <ligand>
        <name>Fe cation</name>
        <dbReference type="ChEBI" id="CHEBI:24875"/>
        <label>1</label>
    </ligand>
</feature>
<reference evidence="9 10" key="1">
    <citation type="submission" date="2008-06" db="EMBL/GenBank/DDBJ databases">
        <title>Complete sequence of Chloroherpeton thalassium ATCC 35110.</title>
        <authorList>
            <consortium name="US DOE Joint Genome Institute"/>
            <person name="Lucas S."/>
            <person name="Copeland A."/>
            <person name="Lapidus A."/>
            <person name="Glavina del Rio T."/>
            <person name="Dalin E."/>
            <person name="Tice H."/>
            <person name="Bruce D."/>
            <person name="Goodwin L."/>
            <person name="Pitluck S."/>
            <person name="Schmutz J."/>
            <person name="Larimer F."/>
            <person name="Land M."/>
            <person name="Hauser L."/>
            <person name="Kyrpides N."/>
            <person name="Mikhailova N."/>
            <person name="Liu Z."/>
            <person name="Li T."/>
            <person name="Zhao F."/>
            <person name="Overmann J."/>
            <person name="Bryant D.A."/>
            <person name="Richardson P."/>
        </authorList>
    </citation>
    <scope>NUCLEOTIDE SEQUENCE [LARGE SCALE GENOMIC DNA]</scope>
    <source>
        <strain evidence="10">ATCC 35110 / GB-78</strain>
    </source>
</reference>
<dbReference type="GO" id="GO:0006826">
    <property type="term" value="P:iron ion transport"/>
    <property type="evidence" value="ECO:0007669"/>
    <property type="project" value="InterPro"/>
</dbReference>
<dbReference type="FunFam" id="1.20.1260.10:FF:000001">
    <property type="entry name" value="Non-heme ferritin"/>
    <property type="match status" value="1"/>
</dbReference>
<dbReference type="PANTHER" id="PTHR11431">
    <property type="entry name" value="FERRITIN"/>
    <property type="match status" value="1"/>
</dbReference>
<comment type="function">
    <text evidence="7">Iron-storage protein.</text>
</comment>
<organism evidence="9 10">
    <name type="scientific">Chloroherpeton thalassium (strain ATCC 35110 / GB-78)</name>
    <dbReference type="NCBI Taxonomy" id="517418"/>
    <lineage>
        <taxon>Bacteria</taxon>
        <taxon>Pseudomonadati</taxon>
        <taxon>Chlorobiota</taxon>
        <taxon>Chlorobiia</taxon>
        <taxon>Chlorobiales</taxon>
        <taxon>Chloroherpetonaceae</taxon>
        <taxon>Chloroherpeton</taxon>
    </lineage>
</organism>
<dbReference type="GO" id="GO:0008198">
    <property type="term" value="F:ferrous iron binding"/>
    <property type="evidence" value="ECO:0007669"/>
    <property type="project" value="TreeGrafter"/>
</dbReference>
<dbReference type="Pfam" id="PF00210">
    <property type="entry name" value="Ferritin"/>
    <property type="match status" value="1"/>
</dbReference>
<dbReference type="NCBIfam" id="NF007638">
    <property type="entry name" value="PRK10304.1"/>
    <property type="match status" value="1"/>
</dbReference>
<protein>
    <recommendedName>
        <fullName evidence="7">Ferritin</fullName>
        <ecNumber evidence="7">1.16.3.2</ecNumber>
    </recommendedName>
</protein>
<dbReference type="InterPro" id="IPR012347">
    <property type="entry name" value="Ferritin-like"/>
</dbReference>
<dbReference type="InterPro" id="IPR041719">
    <property type="entry name" value="Ferritin_prok"/>
</dbReference>
<evidence type="ECO:0000256" key="7">
    <source>
        <dbReference type="RuleBase" id="RU361145"/>
    </source>
</evidence>
<dbReference type="EC" id="1.16.3.2" evidence="7"/>
<dbReference type="Proteomes" id="UP000001208">
    <property type="component" value="Chromosome"/>
</dbReference>
<dbReference type="InterPro" id="IPR008331">
    <property type="entry name" value="Ferritin_DPS_dom"/>
</dbReference>
<dbReference type="PANTHER" id="PTHR11431:SF127">
    <property type="entry name" value="BACTERIAL NON-HEME FERRITIN"/>
    <property type="match status" value="1"/>
</dbReference>
<accession>B3QTW9</accession>
<gene>
    <name evidence="9" type="ordered locus">Ctha_1860</name>
</gene>
<dbReference type="GO" id="GO:0042802">
    <property type="term" value="F:identical protein binding"/>
    <property type="evidence" value="ECO:0007669"/>
    <property type="project" value="UniProtKB-ARBA"/>
</dbReference>
<dbReference type="Gene3D" id="1.20.1260.10">
    <property type="match status" value="1"/>
</dbReference>
<comment type="subcellular location">
    <subcellularLocation>
        <location evidence="7">Cytoplasm</location>
    </subcellularLocation>
</comment>
<feature type="binding site" evidence="6">
    <location>
        <position position="17"/>
    </location>
    <ligand>
        <name>Fe cation</name>
        <dbReference type="ChEBI" id="CHEBI:24875"/>
        <label>1</label>
    </ligand>
</feature>
<dbReference type="InterPro" id="IPR001519">
    <property type="entry name" value="Ferritin"/>
</dbReference>
<evidence type="ECO:0000256" key="4">
    <source>
        <dbReference type="ARBA" id="ARBA00023002"/>
    </source>
</evidence>
<dbReference type="GO" id="GO:0004322">
    <property type="term" value="F:ferroxidase activity"/>
    <property type="evidence" value="ECO:0007669"/>
    <property type="project" value="TreeGrafter"/>
</dbReference>
<dbReference type="InterPro" id="IPR009078">
    <property type="entry name" value="Ferritin-like_SF"/>
</dbReference>
<dbReference type="HOGENOM" id="CLU_065681_1_0_10"/>
<dbReference type="KEGG" id="cts:Ctha_1860"/>
<dbReference type="STRING" id="517418.Ctha_1860"/>
<keyword evidence="4 9" id="KW-0560">Oxidoreductase</keyword>
<name>B3QTW9_CHLT3</name>
<keyword evidence="5 6" id="KW-0408">Iron</keyword>
<dbReference type="SUPFAM" id="SSF47240">
    <property type="entry name" value="Ferritin-like"/>
    <property type="match status" value="1"/>
</dbReference>
<proteinExistence type="inferred from homology"/>
<dbReference type="AlphaFoldDB" id="B3QTW9"/>
<feature type="binding site" evidence="6">
    <location>
        <position position="50"/>
    </location>
    <ligand>
        <name>Fe cation</name>
        <dbReference type="ChEBI" id="CHEBI:24875"/>
        <label>1</label>
    </ligand>
</feature>